<proteinExistence type="predicted"/>
<comment type="caution">
    <text evidence="1">The sequence shown here is derived from an EMBL/GenBank/DDBJ whole genome shotgun (WGS) entry which is preliminary data.</text>
</comment>
<dbReference type="AlphaFoldDB" id="A0A9N9ESL1"/>
<feature type="non-terminal residue" evidence="1">
    <location>
        <position position="1"/>
    </location>
</feature>
<keyword evidence="2" id="KW-1185">Reference proteome</keyword>
<evidence type="ECO:0000313" key="2">
    <source>
        <dbReference type="Proteomes" id="UP000789508"/>
    </source>
</evidence>
<protein>
    <submittedName>
        <fullName evidence="1">13796_t:CDS:1</fullName>
    </submittedName>
</protein>
<gene>
    <name evidence="1" type="ORF">ALEPTO_LOCUS11295</name>
</gene>
<name>A0A9N9ESL1_9GLOM</name>
<accession>A0A9N9ESL1</accession>
<dbReference type="Proteomes" id="UP000789508">
    <property type="component" value="Unassembled WGS sequence"/>
</dbReference>
<reference evidence="1" key="1">
    <citation type="submission" date="2021-06" db="EMBL/GenBank/DDBJ databases">
        <authorList>
            <person name="Kallberg Y."/>
            <person name="Tangrot J."/>
            <person name="Rosling A."/>
        </authorList>
    </citation>
    <scope>NUCLEOTIDE SEQUENCE</scope>
    <source>
        <strain evidence="1">FL130A</strain>
    </source>
</reference>
<sequence length="41" mass="5009">RMRSDFQIHSMYVSKPEPNARVIMSFRNNSTRQQKKEQWVP</sequence>
<dbReference type="EMBL" id="CAJVPS010017384">
    <property type="protein sequence ID" value="CAG8693571.1"/>
    <property type="molecule type" value="Genomic_DNA"/>
</dbReference>
<evidence type="ECO:0000313" key="1">
    <source>
        <dbReference type="EMBL" id="CAG8693571.1"/>
    </source>
</evidence>
<organism evidence="1 2">
    <name type="scientific">Ambispora leptoticha</name>
    <dbReference type="NCBI Taxonomy" id="144679"/>
    <lineage>
        <taxon>Eukaryota</taxon>
        <taxon>Fungi</taxon>
        <taxon>Fungi incertae sedis</taxon>
        <taxon>Mucoromycota</taxon>
        <taxon>Glomeromycotina</taxon>
        <taxon>Glomeromycetes</taxon>
        <taxon>Archaeosporales</taxon>
        <taxon>Ambisporaceae</taxon>
        <taxon>Ambispora</taxon>
    </lineage>
</organism>